<feature type="region of interest" description="Disordered" evidence="1">
    <location>
        <begin position="139"/>
        <end position="170"/>
    </location>
</feature>
<accession>U4KZ95</accession>
<protein>
    <submittedName>
        <fullName evidence="3">Similar to Membrane-anchored ubiquitin-fold protein 3 acc. no. Q6Z8K4</fullName>
    </submittedName>
</protein>
<dbReference type="STRING" id="1076935.U4KZ95"/>
<dbReference type="Gene3D" id="3.10.20.90">
    <property type="entry name" value="Phosphatidylinositol 3-kinase Catalytic Subunit, Chain A, domain 1"/>
    <property type="match status" value="1"/>
</dbReference>
<evidence type="ECO:0000313" key="3">
    <source>
        <dbReference type="EMBL" id="CCX07376.1"/>
    </source>
</evidence>
<dbReference type="AlphaFoldDB" id="U4KZ95"/>
<feature type="region of interest" description="Disordered" evidence="1">
    <location>
        <begin position="1"/>
        <end position="39"/>
    </location>
</feature>
<name>U4KZ95_PYROM</name>
<sequence length="176" mass="19012">MSDPTPTPTTTTAPAETPVETPSTAPTAPPTVPTGPTGPTSLTITVLVQSGARHNFLLDTAYLDRHAVKAVTEPLDMTVTQLKECIWKDWRDDWDQRPASAQFIKLIQFGAYLQDSSMLKDCRLSLDGANVIHMAIRPAESGADDETQRSTKAGRQSSRERNAEGGSSTGCRCVIL</sequence>
<dbReference type="PANTHER" id="PTHR13169:SF0">
    <property type="entry name" value="UBIQUITIN-LIKE PROTEIN 3"/>
    <property type="match status" value="1"/>
</dbReference>
<dbReference type="OMA" id="HPNVVHM"/>
<evidence type="ECO:0000313" key="4">
    <source>
        <dbReference type="Proteomes" id="UP000018144"/>
    </source>
</evidence>
<proteinExistence type="predicted"/>
<dbReference type="OrthoDB" id="1043111at2759"/>
<dbReference type="Pfam" id="PF13881">
    <property type="entry name" value="Rad60-SLD_2"/>
    <property type="match status" value="1"/>
</dbReference>
<dbReference type="EMBL" id="HF935349">
    <property type="protein sequence ID" value="CCX07376.1"/>
    <property type="molecule type" value="Genomic_DNA"/>
</dbReference>
<reference evidence="3 4" key="1">
    <citation type="journal article" date="2013" name="PLoS Genet.">
        <title>The genome and development-dependent transcriptomes of Pyronema confluens: a window into fungal evolution.</title>
        <authorList>
            <person name="Traeger S."/>
            <person name="Altegoer F."/>
            <person name="Freitag M."/>
            <person name="Gabaldon T."/>
            <person name="Kempken F."/>
            <person name="Kumar A."/>
            <person name="Marcet-Houben M."/>
            <person name="Poggeler S."/>
            <person name="Stajich J.E."/>
            <person name="Nowrousian M."/>
        </authorList>
    </citation>
    <scope>NUCLEOTIDE SEQUENCE [LARGE SCALE GENOMIC DNA]</scope>
    <source>
        <strain evidence="4">CBS 100304</strain>
        <tissue evidence="3">Vegetative mycelium</tissue>
    </source>
</reference>
<gene>
    <name evidence="3" type="ORF">PCON_06965</name>
</gene>
<organism evidence="3 4">
    <name type="scientific">Pyronema omphalodes (strain CBS 100304)</name>
    <name type="common">Pyronema confluens</name>
    <dbReference type="NCBI Taxonomy" id="1076935"/>
    <lineage>
        <taxon>Eukaryota</taxon>
        <taxon>Fungi</taxon>
        <taxon>Dikarya</taxon>
        <taxon>Ascomycota</taxon>
        <taxon>Pezizomycotina</taxon>
        <taxon>Pezizomycetes</taxon>
        <taxon>Pezizales</taxon>
        <taxon>Pyronemataceae</taxon>
        <taxon>Pyronema</taxon>
    </lineage>
</organism>
<feature type="domain" description="UBL3-like ubiquitin" evidence="2">
    <location>
        <begin position="76"/>
        <end position="152"/>
    </location>
</feature>
<dbReference type="InterPro" id="IPR029071">
    <property type="entry name" value="Ubiquitin-like_domsf"/>
</dbReference>
<dbReference type="PANTHER" id="PTHR13169">
    <property type="entry name" value="UBIQUITIN-LIKE PROTEIN 3 HCG-1 PROTEIN"/>
    <property type="match status" value="1"/>
</dbReference>
<keyword evidence="4" id="KW-1185">Reference proteome</keyword>
<dbReference type="InterPro" id="IPR039540">
    <property type="entry name" value="UBL3-like_ubiquitin_dom"/>
</dbReference>
<dbReference type="InterPro" id="IPR040015">
    <property type="entry name" value="UBL3-like"/>
</dbReference>
<dbReference type="Proteomes" id="UP000018144">
    <property type="component" value="Unassembled WGS sequence"/>
</dbReference>
<dbReference type="SUPFAM" id="SSF54236">
    <property type="entry name" value="Ubiquitin-like"/>
    <property type="match status" value="1"/>
</dbReference>
<evidence type="ECO:0000256" key="1">
    <source>
        <dbReference type="SAM" id="MobiDB-lite"/>
    </source>
</evidence>
<feature type="compositionally biased region" description="Low complexity" evidence="1">
    <location>
        <begin position="8"/>
        <end position="26"/>
    </location>
</feature>
<dbReference type="eggNOG" id="ENOG502S95Z">
    <property type="taxonomic scope" value="Eukaryota"/>
</dbReference>
<evidence type="ECO:0000259" key="2">
    <source>
        <dbReference type="Pfam" id="PF13881"/>
    </source>
</evidence>